<dbReference type="STRING" id="77166.U4TTY0"/>
<evidence type="ECO:0000313" key="4">
    <source>
        <dbReference type="Proteomes" id="UP000030742"/>
    </source>
</evidence>
<dbReference type="SUPFAM" id="SSF54373">
    <property type="entry name" value="FAD-linked reductases, C-terminal domain"/>
    <property type="match status" value="1"/>
</dbReference>
<dbReference type="Gene3D" id="3.50.50.60">
    <property type="entry name" value="FAD/NAD(P)-binding domain"/>
    <property type="match status" value="1"/>
</dbReference>
<dbReference type="GO" id="GO:0016614">
    <property type="term" value="F:oxidoreductase activity, acting on CH-OH group of donors"/>
    <property type="evidence" value="ECO:0007669"/>
    <property type="project" value="InterPro"/>
</dbReference>
<sequence length="143" mass="16009">ADPRDFPLINPNYFSDPDDLETLYKAVEIAKNLENTTAFQRMGVQPIILELPDCDENYERLSKDWWICSMQYLTTAGLHSIGTTRMGNDTQNSVVSSTLKVHGIDKLRVVDAGVIPQQVSGHTSTPVMMIAEKAADFIKNEYS</sequence>
<accession>U4TTY0</accession>
<evidence type="ECO:0000259" key="2">
    <source>
        <dbReference type="Pfam" id="PF05199"/>
    </source>
</evidence>
<evidence type="ECO:0000256" key="1">
    <source>
        <dbReference type="ARBA" id="ARBA00010790"/>
    </source>
</evidence>
<proteinExistence type="inferred from homology"/>
<protein>
    <recommendedName>
        <fullName evidence="2">Glucose-methanol-choline oxidoreductase C-terminal domain-containing protein</fullName>
    </recommendedName>
</protein>
<dbReference type="InterPro" id="IPR007867">
    <property type="entry name" value="GMC_OxRtase_C"/>
</dbReference>
<dbReference type="SUPFAM" id="SSF51905">
    <property type="entry name" value="FAD/NAD(P)-binding domain"/>
    <property type="match status" value="1"/>
</dbReference>
<comment type="similarity">
    <text evidence="1">Belongs to the GMC oxidoreductase family.</text>
</comment>
<feature type="non-terminal residue" evidence="3">
    <location>
        <position position="1"/>
    </location>
</feature>
<dbReference type="EMBL" id="KB630058">
    <property type="protein sequence ID" value="ERL83368.1"/>
    <property type="molecule type" value="Genomic_DNA"/>
</dbReference>
<dbReference type="GO" id="GO:0050660">
    <property type="term" value="F:flavin adenine dinucleotide binding"/>
    <property type="evidence" value="ECO:0007669"/>
    <property type="project" value="InterPro"/>
</dbReference>
<dbReference type="InterPro" id="IPR012132">
    <property type="entry name" value="GMC_OxRdtase"/>
</dbReference>
<dbReference type="Pfam" id="PF05199">
    <property type="entry name" value="GMC_oxred_C"/>
    <property type="match status" value="1"/>
</dbReference>
<name>U4TTY0_DENPD</name>
<evidence type="ECO:0000313" key="3">
    <source>
        <dbReference type="EMBL" id="ERL83368.1"/>
    </source>
</evidence>
<dbReference type="AlphaFoldDB" id="U4TTY0"/>
<organism evidence="3 4">
    <name type="scientific">Dendroctonus ponderosae</name>
    <name type="common">Mountain pine beetle</name>
    <dbReference type="NCBI Taxonomy" id="77166"/>
    <lineage>
        <taxon>Eukaryota</taxon>
        <taxon>Metazoa</taxon>
        <taxon>Ecdysozoa</taxon>
        <taxon>Arthropoda</taxon>
        <taxon>Hexapoda</taxon>
        <taxon>Insecta</taxon>
        <taxon>Pterygota</taxon>
        <taxon>Neoptera</taxon>
        <taxon>Endopterygota</taxon>
        <taxon>Coleoptera</taxon>
        <taxon>Polyphaga</taxon>
        <taxon>Cucujiformia</taxon>
        <taxon>Curculionidae</taxon>
        <taxon>Scolytinae</taxon>
        <taxon>Dendroctonus</taxon>
    </lineage>
</organism>
<dbReference type="InterPro" id="IPR036188">
    <property type="entry name" value="FAD/NAD-bd_sf"/>
</dbReference>
<dbReference type="Proteomes" id="UP000030742">
    <property type="component" value="Unassembled WGS sequence"/>
</dbReference>
<gene>
    <name evidence="3" type="ORF">D910_00287</name>
</gene>
<dbReference type="PANTHER" id="PTHR11552">
    <property type="entry name" value="GLUCOSE-METHANOL-CHOLINE GMC OXIDOREDUCTASE"/>
    <property type="match status" value="1"/>
</dbReference>
<dbReference type="Gene3D" id="3.30.560.10">
    <property type="entry name" value="Glucose Oxidase, domain 3"/>
    <property type="match status" value="1"/>
</dbReference>
<dbReference type="OrthoDB" id="269227at2759"/>
<dbReference type="PANTHER" id="PTHR11552:SF158">
    <property type="entry name" value="GH23626P-RELATED"/>
    <property type="match status" value="1"/>
</dbReference>
<feature type="domain" description="Glucose-methanol-choline oxidoreductase C-terminal" evidence="2">
    <location>
        <begin position="1"/>
        <end position="131"/>
    </location>
</feature>
<reference evidence="3 4" key="1">
    <citation type="journal article" date="2013" name="Genome Biol.">
        <title>Draft genome of the mountain pine beetle, Dendroctonus ponderosae Hopkins, a major forest pest.</title>
        <authorList>
            <person name="Keeling C.I."/>
            <person name="Yuen M.M."/>
            <person name="Liao N.Y."/>
            <person name="Docking T.R."/>
            <person name="Chan S.K."/>
            <person name="Taylor G.A."/>
            <person name="Palmquist D.L."/>
            <person name="Jackman S.D."/>
            <person name="Nguyen A."/>
            <person name="Li M."/>
            <person name="Henderson H."/>
            <person name="Janes J.K."/>
            <person name="Zhao Y."/>
            <person name="Pandoh P."/>
            <person name="Moore R."/>
            <person name="Sperling F.A."/>
            <person name="Huber D.P."/>
            <person name="Birol I."/>
            <person name="Jones S.J."/>
            <person name="Bohlmann J."/>
        </authorList>
    </citation>
    <scope>NUCLEOTIDE SEQUENCE</scope>
</reference>